<protein>
    <submittedName>
        <fullName evidence="1">Uncharacterized protein</fullName>
    </submittedName>
</protein>
<organism evidence="1 2">
    <name type="scientific">Rhizobium viscosum</name>
    <name type="common">Arthrobacter viscosus</name>
    <dbReference type="NCBI Taxonomy" id="1673"/>
    <lineage>
        <taxon>Bacteria</taxon>
        <taxon>Pseudomonadati</taxon>
        <taxon>Pseudomonadota</taxon>
        <taxon>Alphaproteobacteria</taxon>
        <taxon>Hyphomicrobiales</taxon>
        <taxon>Rhizobiaceae</taxon>
        <taxon>Rhizobium/Agrobacterium group</taxon>
        <taxon>Rhizobium</taxon>
    </lineage>
</organism>
<accession>A0ABR9IUN4</accession>
<dbReference type="RefSeq" id="WP_192730542.1">
    <property type="nucleotide sequence ID" value="NZ_JADBEC010000001.1"/>
</dbReference>
<keyword evidence="2" id="KW-1185">Reference proteome</keyword>
<dbReference type="Proteomes" id="UP000620262">
    <property type="component" value="Unassembled WGS sequence"/>
</dbReference>
<evidence type="ECO:0000313" key="1">
    <source>
        <dbReference type="EMBL" id="MBE1506906.1"/>
    </source>
</evidence>
<evidence type="ECO:0000313" key="2">
    <source>
        <dbReference type="Proteomes" id="UP000620262"/>
    </source>
</evidence>
<sequence>MARRDAGFATFFILGISLFPVSTFAAGECPSGFLPPADAARSGVAAVLGTIPPDATWSSLPDQVKSKLQVLADKRLAAFRASWDGKALAAKENILLNCPTPQMSAAMDDYFKRSYSKVVSSTFSLADLDPALRKPLVRTYLSAMASYRATNHYNDGLPDRDWDGISKFDSIRLPDAQSYRDMMAYAQSVVLEFRALDKTKISDPERRLIQEVLFKLRSRAKGSVGDSFGGFDMERVYQRIWEDYDLLEGYADHKRPDLFHDDDEVLTEANAYYLSNIPMRGLDRGTLRGAVEYKFYTNPDEIADKIGDPNSSFASQRMIQMKGWWLERTRADPGASGKCTIYPAQERADIWEAFTADQRLNNDASSSMDDLKSRLEDYRINMINRYRLLAREAVNKVFPDNTVVTPEQRQQIVAWIDQQSQFGIFRQTIARELDRIQGTANGPAANKWSQIFNEKVKYLGGYKPSDPISPADQAIAQSLFDNVKDWVGKEYIGYPIDIQKLAGSLTEFEATTASNSFTNTQTARVLFGIGTPRSYYEHYSTLLHEVRHALRVV</sequence>
<reference evidence="1 2" key="1">
    <citation type="submission" date="2020-10" db="EMBL/GenBank/DDBJ databases">
        <title>Sequencing the genomes of 1000 actinobacteria strains.</title>
        <authorList>
            <person name="Klenk H.-P."/>
        </authorList>
    </citation>
    <scope>NUCLEOTIDE SEQUENCE [LARGE SCALE GENOMIC DNA]</scope>
    <source>
        <strain evidence="1 2">DSM 7307</strain>
    </source>
</reference>
<name>A0ABR9IUN4_RHIVS</name>
<gene>
    <name evidence="1" type="ORF">H4W29_004087</name>
</gene>
<proteinExistence type="predicted"/>
<comment type="caution">
    <text evidence="1">The sequence shown here is derived from an EMBL/GenBank/DDBJ whole genome shotgun (WGS) entry which is preliminary data.</text>
</comment>
<dbReference type="EMBL" id="JADBEC010000001">
    <property type="protein sequence ID" value="MBE1506906.1"/>
    <property type="molecule type" value="Genomic_DNA"/>
</dbReference>